<dbReference type="PROSITE" id="PS50893">
    <property type="entry name" value="ABC_TRANSPORTER_2"/>
    <property type="match status" value="1"/>
</dbReference>
<dbReference type="GO" id="GO:1904680">
    <property type="term" value="F:peptide transmembrane transporter activity"/>
    <property type="evidence" value="ECO:0007669"/>
    <property type="project" value="InterPro"/>
</dbReference>
<feature type="transmembrane region" description="Helical" evidence="8">
    <location>
        <begin position="20"/>
        <end position="39"/>
    </location>
</feature>
<protein>
    <submittedName>
        <fullName evidence="11">Putative ATP-binding cassette transporter</fullName>
    </submittedName>
</protein>
<keyword evidence="2" id="KW-0813">Transport</keyword>
<dbReference type="GO" id="GO:0016887">
    <property type="term" value="F:ATP hydrolysis activity"/>
    <property type="evidence" value="ECO:0007669"/>
    <property type="project" value="InterPro"/>
</dbReference>
<dbReference type="SMART" id="SM00382">
    <property type="entry name" value="AAA"/>
    <property type="match status" value="1"/>
</dbReference>
<dbReference type="InterPro" id="IPR003593">
    <property type="entry name" value="AAA+_ATPase"/>
</dbReference>
<evidence type="ECO:0000313" key="12">
    <source>
        <dbReference type="Proteomes" id="UP000245678"/>
    </source>
</evidence>
<dbReference type="Pfam" id="PF00005">
    <property type="entry name" value="ABC_tran"/>
    <property type="match status" value="1"/>
</dbReference>
<name>A0A316GTT0_9SPHI</name>
<dbReference type="SUPFAM" id="SSF52540">
    <property type="entry name" value="P-loop containing nucleoside triphosphate hydrolases"/>
    <property type="match status" value="1"/>
</dbReference>
<dbReference type="AlphaFoldDB" id="A0A316GTT0"/>
<accession>A0A316GTT0</accession>
<evidence type="ECO:0000256" key="4">
    <source>
        <dbReference type="ARBA" id="ARBA00022741"/>
    </source>
</evidence>
<dbReference type="InterPro" id="IPR011527">
    <property type="entry name" value="ABC1_TM_dom"/>
</dbReference>
<dbReference type="EMBL" id="QGHA01000023">
    <property type="protein sequence ID" value="PWK65251.1"/>
    <property type="molecule type" value="Genomic_DNA"/>
</dbReference>
<feature type="transmembrane region" description="Helical" evidence="8">
    <location>
        <begin position="277"/>
        <end position="295"/>
    </location>
</feature>
<feature type="transmembrane region" description="Helical" evidence="8">
    <location>
        <begin position="117"/>
        <end position="141"/>
    </location>
</feature>
<evidence type="ECO:0000256" key="1">
    <source>
        <dbReference type="ARBA" id="ARBA00004651"/>
    </source>
</evidence>
<evidence type="ECO:0000259" key="10">
    <source>
        <dbReference type="PROSITE" id="PS50929"/>
    </source>
</evidence>
<comment type="caution">
    <text evidence="11">The sequence shown here is derived from an EMBL/GenBank/DDBJ whole genome shotgun (WGS) entry which is preliminary data.</text>
</comment>
<keyword evidence="12" id="KW-1185">Reference proteome</keyword>
<dbReference type="InterPro" id="IPR027417">
    <property type="entry name" value="P-loop_NTPase"/>
</dbReference>
<feature type="domain" description="ABC transporter" evidence="9">
    <location>
        <begin position="333"/>
        <end position="539"/>
    </location>
</feature>
<dbReference type="InterPro" id="IPR036640">
    <property type="entry name" value="ABC1_TM_sf"/>
</dbReference>
<gene>
    <name evidence="11" type="ORF">LX99_05043</name>
</gene>
<evidence type="ECO:0000313" key="11">
    <source>
        <dbReference type="EMBL" id="PWK65251.1"/>
    </source>
</evidence>
<keyword evidence="7 8" id="KW-0472">Membrane</keyword>
<dbReference type="RefSeq" id="WP_109611007.1">
    <property type="nucleotide sequence ID" value="NZ_QGHA01000023.1"/>
</dbReference>
<dbReference type="GO" id="GO:0005524">
    <property type="term" value="F:ATP binding"/>
    <property type="evidence" value="ECO:0007669"/>
    <property type="project" value="UniProtKB-KW"/>
</dbReference>
<keyword evidence="5 11" id="KW-0067">ATP-binding</keyword>
<comment type="subcellular location">
    <subcellularLocation>
        <location evidence="1">Cell membrane</location>
        <topology evidence="1">Multi-pass membrane protein</topology>
    </subcellularLocation>
</comment>
<dbReference type="Proteomes" id="UP000245678">
    <property type="component" value="Unassembled WGS sequence"/>
</dbReference>
<evidence type="ECO:0000256" key="8">
    <source>
        <dbReference type="SAM" id="Phobius"/>
    </source>
</evidence>
<dbReference type="PANTHER" id="PTHR43553:SF11">
    <property type="entry name" value="ABC TRANSPORTER ATP-BINDING_PERMEASE PROTEIN YOJI"/>
    <property type="match status" value="1"/>
</dbReference>
<dbReference type="InterPro" id="IPR005898">
    <property type="entry name" value="Cyc_pep_transpt_SyrD/YojI"/>
</dbReference>
<dbReference type="GO" id="GO:0140359">
    <property type="term" value="F:ABC-type transporter activity"/>
    <property type="evidence" value="ECO:0007669"/>
    <property type="project" value="InterPro"/>
</dbReference>
<proteinExistence type="predicted"/>
<feature type="transmembrane region" description="Helical" evidence="8">
    <location>
        <begin position="247"/>
        <end position="271"/>
    </location>
</feature>
<reference evidence="11 12" key="1">
    <citation type="submission" date="2018-05" db="EMBL/GenBank/DDBJ databases">
        <title>Genomic Encyclopedia of Archaeal and Bacterial Type Strains, Phase II (KMG-II): from individual species to whole genera.</title>
        <authorList>
            <person name="Goeker M."/>
        </authorList>
    </citation>
    <scope>NUCLEOTIDE SEQUENCE [LARGE SCALE GENOMIC DNA]</scope>
    <source>
        <strain evidence="11 12">DSM 19975</strain>
    </source>
</reference>
<feature type="transmembrane region" description="Helical" evidence="8">
    <location>
        <begin position="147"/>
        <end position="169"/>
    </location>
</feature>
<dbReference type="PROSITE" id="PS50929">
    <property type="entry name" value="ABC_TM1F"/>
    <property type="match status" value="1"/>
</dbReference>
<evidence type="ECO:0000256" key="3">
    <source>
        <dbReference type="ARBA" id="ARBA00022692"/>
    </source>
</evidence>
<dbReference type="PANTHER" id="PTHR43553">
    <property type="entry name" value="HEAVY METAL TRANSPORTER"/>
    <property type="match status" value="1"/>
</dbReference>
<keyword evidence="6 8" id="KW-1133">Transmembrane helix</keyword>
<dbReference type="NCBIfam" id="TIGR01194">
    <property type="entry name" value="cyc_pep_trnsptr"/>
    <property type="match status" value="1"/>
</dbReference>
<evidence type="ECO:0000256" key="7">
    <source>
        <dbReference type="ARBA" id="ARBA00023136"/>
    </source>
</evidence>
<dbReference type="GO" id="GO:0043190">
    <property type="term" value="C:ATP-binding cassette (ABC) transporter complex"/>
    <property type="evidence" value="ECO:0007669"/>
    <property type="project" value="TreeGrafter"/>
</dbReference>
<dbReference type="InterPro" id="IPR050095">
    <property type="entry name" value="ECF_ABC_transporter_ATP-bd"/>
</dbReference>
<organism evidence="11 12">
    <name type="scientific">Mucilaginibacter oryzae</name>
    <dbReference type="NCBI Taxonomy" id="468058"/>
    <lineage>
        <taxon>Bacteria</taxon>
        <taxon>Pseudomonadati</taxon>
        <taxon>Bacteroidota</taxon>
        <taxon>Sphingobacteriia</taxon>
        <taxon>Sphingobacteriales</taxon>
        <taxon>Sphingobacteriaceae</taxon>
        <taxon>Mucilaginibacter</taxon>
    </lineage>
</organism>
<sequence length="539" mass="60933">MNSKKSLLIQHLGHKNLLKYSAIGVIAGILNFLFIFLATKTIDLIMSGSYRFFDWRLCLQFTGVILTFIMVRLTLTKSLIQFSQSLLWKLRKDLVQRSLESRYPSIKRNENDIRTALMYDIVLIHDAILGLIEITTASVITLGCLAYLVYLSPVIFGVTAIASIVGIIVHRSSLIKNRLEFNESHRLESSFLSGVNDILLGCKELFMSKEKSHFIFKNKINDIGNLSISTNNRAYTRLINNALIGQVLLYAVISFVVLFISISASISHQVIVKSVFALIYFLGSLQSVVSLLPAFSRASTSVTKLSELTEKLPPSTAPEGSGASLNIENFEMLDIRQLRFHYGEFDSAFRIGPVDLNLSKGELVFIYGGNGSGKTTLINLVLGFYKPDSGSIKINDLLIDNQSDSYKSLYSVVFADFYLFDQILSVEEPDLNLWERYFQLFQINEKVQLQGNSYSTVQLSTGQRKRLALIVALMEHKPILVLDEWAADQDPEFRSTFYFLILPLLKKEGRTIIAITHDDRYYDCADSLYKMENGCLERI</sequence>
<feature type="domain" description="ABC transmembrane type-1" evidence="10">
    <location>
        <begin position="24"/>
        <end position="297"/>
    </location>
</feature>
<evidence type="ECO:0000256" key="6">
    <source>
        <dbReference type="ARBA" id="ARBA00022989"/>
    </source>
</evidence>
<dbReference type="Gene3D" id="1.20.1560.10">
    <property type="entry name" value="ABC transporter type 1, transmembrane domain"/>
    <property type="match status" value="1"/>
</dbReference>
<evidence type="ECO:0000259" key="9">
    <source>
        <dbReference type="PROSITE" id="PS50893"/>
    </source>
</evidence>
<keyword evidence="3 8" id="KW-0812">Transmembrane</keyword>
<feature type="transmembrane region" description="Helical" evidence="8">
    <location>
        <begin position="59"/>
        <end position="80"/>
    </location>
</feature>
<evidence type="ECO:0000256" key="2">
    <source>
        <dbReference type="ARBA" id="ARBA00022448"/>
    </source>
</evidence>
<dbReference type="Gene3D" id="3.40.50.300">
    <property type="entry name" value="P-loop containing nucleotide triphosphate hydrolases"/>
    <property type="match status" value="1"/>
</dbReference>
<evidence type="ECO:0000256" key="5">
    <source>
        <dbReference type="ARBA" id="ARBA00022840"/>
    </source>
</evidence>
<dbReference type="InterPro" id="IPR003439">
    <property type="entry name" value="ABC_transporter-like_ATP-bd"/>
</dbReference>
<dbReference type="SUPFAM" id="SSF90123">
    <property type="entry name" value="ABC transporter transmembrane region"/>
    <property type="match status" value="1"/>
</dbReference>
<keyword evidence="4" id="KW-0547">Nucleotide-binding</keyword>
<dbReference type="GO" id="GO:0015833">
    <property type="term" value="P:peptide transport"/>
    <property type="evidence" value="ECO:0007669"/>
    <property type="project" value="InterPro"/>
</dbReference>